<dbReference type="GO" id="GO:0043565">
    <property type="term" value="F:sequence-specific DNA binding"/>
    <property type="evidence" value="ECO:0007669"/>
    <property type="project" value="InterPro"/>
</dbReference>
<organism evidence="7 8">
    <name type="scientific">Geoanaerobacter pelophilus</name>
    <dbReference type="NCBI Taxonomy" id="60036"/>
    <lineage>
        <taxon>Bacteria</taxon>
        <taxon>Pseudomonadati</taxon>
        <taxon>Thermodesulfobacteriota</taxon>
        <taxon>Desulfuromonadia</taxon>
        <taxon>Geobacterales</taxon>
        <taxon>Geobacteraceae</taxon>
        <taxon>Geoanaerobacter</taxon>
    </lineage>
</organism>
<keyword evidence="3" id="KW-0805">Transcription regulation</keyword>
<evidence type="ECO:0000259" key="6">
    <source>
        <dbReference type="PROSITE" id="PS50045"/>
    </source>
</evidence>
<dbReference type="InterPro" id="IPR009057">
    <property type="entry name" value="Homeodomain-like_sf"/>
</dbReference>
<dbReference type="InterPro" id="IPR058031">
    <property type="entry name" value="AAA_lid_NorR"/>
</dbReference>
<sequence length="660" mass="73123">MFKFPLVSKININRARTEFLSHGTVPAGRVPEHIFRSWQRSQGCGVDMERENSNIAAIARKELVGLTEKNRTLLVSSYSVMENLYEQIHDSSSMVLLADATGVVLHSLGDSNFVSRARKVALQPGGIWSEQVRGTNAIGTALVEQRPIVVHSSEHYVQAHDFLTCSASPIFDPYGKLLGALDVSSDCRAYQQHTMALVRISVQQIENQMFANGFESDICIQFHNRPEFIGTMYEAIAVFSRDGQLLAANRSALLHLNLDRYQAQTATFRQLFDIPFDALLLQADNTPQPVIRLPIAEGLNVYARVRMSPGYKQRFLRQEKPETATRPRLADASETRLQSLNALEYGDTRMRTAIDKAQRVLGHDIPVLIEGESGTGKELFARAMHQSNSRRSGPFVALNCAAIPEGLIESELFGYQEGAFTGAKRKGNIGKIRQANGGTLFLDEIGDMPLALQARLLRVLQERSITPLGDGTAHPVDIAVICATNRKLRDEIAANRFREDLYYRLNGLVIILPPLREREDLLQLSRSILADIAGPLRSVRLCEDVLNIFSAHPWPGNLRQMHNVLRTALALLGSDEEITLGHLSDDFLEQAKEAVPVPARQQAQPCRTIGSASPPESLDSLEAQAIQQAMAGCQGNISAAARQLGISRNTLYRKMRLFSA</sequence>
<dbReference type="PANTHER" id="PTHR32071:SF77">
    <property type="entry name" value="TRANSCRIPTIONAL REGULATORY PROTEIN"/>
    <property type="match status" value="1"/>
</dbReference>
<dbReference type="InterPro" id="IPR003593">
    <property type="entry name" value="AAA+_ATPase"/>
</dbReference>
<dbReference type="InterPro" id="IPR029016">
    <property type="entry name" value="GAF-like_dom_sf"/>
</dbReference>
<dbReference type="PROSITE" id="PS00676">
    <property type="entry name" value="SIGMA54_INTERACT_2"/>
    <property type="match status" value="1"/>
</dbReference>
<evidence type="ECO:0000256" key="3">
    <source>
        <dbReference type="ARBA" id="ARBA00023015"/>
    </source>
</evidence>
<dbReference type="Gene3D" id="1.10.10.60">
    <property type="entry name" value="Homeodomain-like"/>
    <property type="match status" value="1"/>
</dbReference>
<evidence type="ECO:0000256" key="5">
    <source>
        <dbReference type="ARBA" id="ARBA00023163"/>
    </source>
</evidence>
<evidence type="ECO:0000313" key="7">
    <source>
        <dbReference type="EMBL" id="MBT0665133.1"/>
    </source>
</evidence>
<dbReference type="SMART" id="SM00382">
    <property type="entry name" value="AAA"/>
    <property type="match status" value="1"/>
</dbReference>
<evidence type="ECO:0000256" key="4">
    <source>
        <dbReference type="ARBA" id="ARBA00023125"/>
    </source>
</evidence>
<proteinExistence type="predicted"/>
<feature type="domain" description="Sigma-54 factor interaction" evidence="6">
    <location>
        <begin position="350"/>
        <end position="570"/>
    </location>
</feature>
<keyword evidence="8" id="KW-1185">Reference proteome</keyword>
<dbReference type="PRINTS" id="PR01590">
    <property type="entry name" value="HTHFIS"/>
</dbReference>
<dbReference type="FunFam" id="3.40.50.300:FF:000006">
    <property type="entry name" value="DNA-binding transcriptional regulator NtrC"/>
    <property type="match status" value="1"/>
</dbReference>
<dbReference type="Pfam" id="PF02954">
    <property type="entry name" value="HTH_8"/>
    <property type="match status" value="1"/>
</dbReference>
<dbReference type="InterPro" id="IPR025662">
    <property type="entry name" value="Sigma_54_int_dom_ATP-bd_1"/>
</dbReference>
<dbReference type="InterPro" id="IPR003018">
    <property type="entry name" value="GAF"/>
</dbReference>
<dbReference type="Pfam" id="PF00158">
    <property type="entry name" value="Sigma54_activat"/>
    <property type="match status" value="1"/>
</dbReference>
<comment type="caution">
    <text evidence="7">The sequence shown here is derived from an EMBL/GenBank/DDBJ whole genome shotgun (WGS) entry which is preliminary data.</text>
</comment>
<keyword evidence="1" id="KW-0547">Nucleotide-binding</keyword>
<dbReference type="SUPFAM" id="SSF46689">
    <property type="entry name" value="Homeodomain-like"/>
    <property type="match status" value="1"/>
</dbReference>
<keyword evidence="2" id="KW-0067">ATP-binding</keyword>
<accession>A0AAW4L2G7</accession>
<dbReference type="CDD" id="cd00009">
    <property type="entry name" value="AAA"/>
    <property type="match status" value="1"/>
</dbReference>
<dbReference type="PANTHER" id="PTHR32071">
    <property type="entry name" value="TRANSCRIPTIONAL REGULATORY PROTEIN"/>
    <property type="match status" value="1"/>
</dbReference>
<dbReference type="InterPro" id="IPR002197">
    <property type="entry name" value="HTH_Fis"/>
</dbReference>
<dbReference type="PROSITE" id="PS50045">
    <property type="entry name" value="SIGMA54_INTERACT_4"/>
    <property type="match status" value="1"/>
</dbReference>
<dbReference type="PROSITE" id="PS00675">
    <property type="entry name" value="SIGMA54_INTERACT_1"/>
    <property type="match status" value="1"/>
</dbReference>
<dbReference type="AlphaFoldDB" id="A0AAW4L2G7"/>
<dbReference type="EMBL" id="JAHCVJ010000005">
    <property type="protein sequence ID" value="MBT0665133.1"/>
    <property type="molecule type" value="Genomic_DNA"/>
</dbReference>
<evidence type="ECO:0000256" key="1">
    <source>
        <dbReference type="ARBA" id="ARBA00022741"/>
    </source>
</evidence>
<dbReference type="SUPFAM" id="SSF52540">
    <property type="entry name" value="P-loop containing nucleoside triphosphate hydrolases"/>
    <property type="match status" value="1"/>
</dbReference>
<evidence type="ECO:0000256" key="2">
    <source>
        <dbReference type="ARBA" id="ARBA00022840"/>
    </source>
</evidence>
<protein>
    <submittedName>
        <fullName evidence="7">Sigma-54-dependent Fis family transcriptional regulator</fullName>
    </submittedName>
</protein>
<dbReference type="Proteomes" id="UP000811899">
    <property type="component" value="Unassembled WGS sequence"/>
</dbReference>
<dbReference type="Pfam" id="PF01590">
    <property type="entry name" value="GAF"/>
    <property type="match status" value="1"/>
</dbReference>
<dbReference type="RefSeq" id="WP_214171915.1">
    <property type="nucleotide sequence ID" value="NZ_JAHCVJ010000005.1"/>
</dbReference>
<gene>
    <name evidence="7" type="ORF">KI809_12570</name>
</gene>
<dbReference type="Gene3D" id="3.40.50.300">
    <property type="entry name" value="P-loop containing nucleotide triphosphate hydrolases"/>
    <property type="match status" value="1"/>
</dbReference>
<name>A0AAW4L2G7_9BACT</name>
<dbReference type="GO" id="GO:0006355">
    <property type="term" value="P:regulation of DNA-templated transcription"/>
    <property type="evidence" value="ECO:0007669"/>
    <property type="project" value="InterPro"/>
</dbReference>
<dbReference type="InterPro" id="IPR025943">
    <property type="entry name" value="Sigma_54_int_dom_ATP-bd_2"/>
</dbReference>
<dbReference type="InterPro" id="IPR002078">
    <property type="entry name" value="Sigma_54_int"/>
</dbReference>
<dbReference type="Gene3D" id="3.30.450.40">
    <property type="match status" value="1"/>
</dbReference>
<dbReference type="InterPro" id="IPR027417">
    <property type="entry name" value="P-loop_NTPase"/>
</dbReference>
<dbReference type="Gene3D" id="1.10.8.60">
    <property type="match status" value="1"/>
</dbReference>
<dbReference type="Pfam" id="PF25601">
    <property type="entry name" value="AAA_lid_14"/>
    <property type="match status" value="1"/>
</dbReference>
<dbReference type="GO" id="GO:0005524">
    <property type="term" value="F:ATP binding"/>
    <property type="evidence" value="ECO:0007669"/>
    <property type="project" value="UniProtKB-KW"/>
</dbReference>
<keyword evidence="5" id="KW-0804">Transcription</keyword>
<evidence type="ECO:0000313" key="8">
    <source>
        <dbReference type="Proteomes" id="UP000811899"/>
    </source>
</evidence>
<keyword evidence="4" id="KW-0238">DNA-binding</keyword>
<reference evidence="7 8" key="1">
    <citation type="submission" date="2021-05" db="EMBL/GenBank/DDBJ databases">
        <title>The draft genome of Geobacter pelophilus DSM 12255.</title>
        <authorList>
            <person name="Xu Z."/>
            <person name="Masuda Y."/>
            <person name="Itoh H."/>
            <person name="Senoo K."/>
        </authorList>
    </citation>
    <scope>NUCLEOTIDE SEQUENCE [LARGE SCALE GENOMIC DNA]</scope>
    <source>
        <strain evidence="7 8">DSM 12255</strain>
    </source>
</reference>